<dbReference type="Pfam" id="PF11349">
    <property type="entry name" value="DUF3151"/>
    <property type="match status" value="1"/>
</dbReference>
<name>F8E2V0_CORRG</name>
<dbReference type="EMBL" id="CP002857">
    <property type="protein sequence ID" value="AEI08648.1"/>
    <property type="molecule type" value="Genomic_DNA"/>
</dbReference>
<reference evidence="1 2" key="1">
    <citation type="journal article" date="2012" name="BMC Genomics">
        <title>Complete genome sequence, lifestyle, and multi-drug resistance of the human pathogen Corynebacterium resistens DSM 45100 isolated from blood samples of a leukemia patient.</title>
        <authorList>
            <person name="Schroder J."/>
            <person name="Maus I."/>
            <person name="Meyer K."/>
            <person name="Wordemann S."/>
            <person name="Blom J."/>
            <person name="Jaenicke S."/>
            <person name="Schneider J."/>
            <person name="Trost E."/>
            <person name="Tauch A."/>
        </authorList>
    </citation>
    <scope>NUCLEOTIDE SEQUENCE [LARGE SCALE GENOMIC DNA]</scope>
    <source>
        <strain evidence="2">DSM 45100 / JCM 12819 / CCUG 50093 / GTC 2026 / SICGH 158</strain>
    </source>
</reference>
<proteinExistence type="predicted"/>
<protein>
    <recommendedName>
        <fullName evidence="3">DUF3151 domain-containing protein</fullName>
    </recommendedName>
</protein>
<dbReference type="KEGG" id="crd:CRES_0285"/>
<organism evidence="1 2">
    <name type="scientific">Corynebacterium resistens (strain DSM 45100 / JCM 12819 / GTC 2026 / SICGH 158)</name>
    <dbReference type="NCBI Taxonomy" id="662755"/>
    <lineage>
        <taxon>Bacteria</taxon>
        <taxon>Bacillati</taxon>
        <taxon>Actinomycetota</taxon>
        <taxon>Actinomycetes</taxon>
        <taxon>Mycobacteriales</taxon>
        <taxon>Corynebacteriaceae</taxon>
        <taxon>Corynebacterium</taxon>
    </lineage>
</organism>
<dbReference type="STRING" id="662755.CRES_0285"/>
<gene>
    <name evidence="1" type="ordered locus">CRES_0285</name>
</gene>
<sequence length="149" mass="16101">MSEQLRHGRDLFGSEKPETRLPEEFASNITADDAGANIDALEKLVAADLKDSGAWAALALRLVEMDEPVKAYACARTGYHRGLDALRGNGWRGTGPVPWDHEPNQGVLRAIGALVVTAKMLGEDDEVIRCLNLLHDCDPAAVPAMGLDR</sequence>
<dbReference type="eggNOG" id="ENOG5032SFN">
    <property type="taxonomic scope" value="Bacteria"/>
</dbReference>
<dbReference type="PIRSF" id="PIRSF017349">
    <property type="entry name" value="UCP017349"/>
    <property type="match status" value="1"/>
</dbReference>
<evidence type="ECO:0000313" key="1">
    <source>
        <dbReference type="EMBL" id="AEI08648.1"/>
    </source>
</evidence>
<dbReference type="Proteomes" id="UP000000492">
    <property type="component" value="Chromosome"/>
</dbReference>
<dbReference type="RefSeq" id="WP_013887676.1">
    <property type="nucleotide sequence ID" value="NC_015673.1"/>
</dbReference>
<dbReference type="HOGENOM" id="CLU_113711_1_0_11"/>
<dbReference type="InterPro" id="IPR014487">
    <property type="entry name" value="DUF3151"/>
</dbReference>
<evidence type="ECO:0000313" key="2">
    <source>
        <dbReference type="Proteomes" id="UP000000492"/>
    </source>
</evidence>
<dbReference type="AlphaFoldDB" id="F8E2V0"/>
<dbReference type="OrthoDB" id="3826919at2"/>
<accession>F8E2V0</accession>
<evidence type="ECO:0008006" key="3">
    <source>
        <dbReference type="Google" id="ProtNLM"/>
    </source>
</evidence>
<keyword evidence="2" id="KW-1185">Reference proteome</keyword>